<dbReference type="AlphaFoldDB" id="A0ABD5RGQ6"/>
<dbReference type="EMBL" id="JBHSQH010000001">
    <property type="protein sequence ID" value="MFC5969747.1"/>
    <property type="molecule type" value="Genomic_DNA"/>
</dbReference>
<name>A0ABD5RGQ6_9EURY</name>
<keyword evidence="3" id="KW-1185">Reference proteome</keyword>
<organism evidence="2 3">
    <name type="scientific">Halomarina salina</name>
    <dbReference type="NCBI Taxonomy" id="1872699"/>
    <lineage>
        <taxon>Archaea</taxon>
        <taxon>Methanobacteriati</taxon>
        <taxon>Methanobacteriota</taxon>
        <taxon>Stenosarchaea group</taxon>
        <taxon>Halobacteria</taxon>
        <taxon>Halobacteriales</taxon>
        <taxon>Natronomonadaceae</taxon>
        <taxon>Halomarina</taxon>
    </lineage>
</organism>
<feature type="region of interest" description="Disordered" evidence="1">
    <location>
        <begin position="115"/>
        <end position="135"/>
    </location>
</feature>
<sequence length="255" mass="27308">MVEFADPHDSAPPRRRPTATPDEASLRTDDTTLGETLRDLKRRGCSVLVTGAVPFETRAAMSRRLFGVPDERRFRLLAVTNSVGLPVARYLPDGLGARDDAVTVVDFADELRGGVAASSGDTGTATGSSPTVRTDDADRVASLGTSLSSAVATVADRVDTFAPGELRVGVASLSGPYDEEEADRVRTTLGSMVEDVVDHRGMVHCHLLGEADGRTANGLMPSFDVRIELRDRGTGTPEHRWVVPEQSVRTAWVPL</sequence>
<evidence type="ECO:0000313" key="3">
    <source>
        <dbReference type="Proteomes" id="UP001596099"/>
    </source>
</evidence>
<accession>A0ABD5RGQ6</accession>
<dbReference type="InterPro" id="IPR055927">
    <property type="entry name" value="DUF7504"/>
</dbReference>
<feature type="compositionally biased region" description="Basic and acidic residues" evidence="1">
    <location>
        <begin position="1"/>
        <end position="12"/>
    </location>
</feature>
<protein>
    <submittedName>
        <fullName evidence="2">Uncharacterized protein</fullName>
    </submittedName>
</protein>
<dbReference type="Pfam" id="PF24336">
    <property type="entry name" value="DUF7504"/>
    <property type="match status" value="1"/>
</dbReference>
<dbReference type="Proteomes" id="UP001596099">
    <property type="component" value="Unassembled WGS sequence"/>
</dbReference>
<dbReference type="RefSeq" id="WP_247418069.1">
    <property type="nucleotide sequence ID" value="NZ_JALLGW010000001.1"/>
</dbReference>
<comment type="caution">
    <text evidence="2">The sequence shown here is derived from an EMBL/GenBank/DDBJ whole genome shotgun (WGS) entry which is preliminary data.</text>
</comment>
<feature type="compositionally biased region" description="Low complexity" evidence="1">
    <location>
        <begin position="115"/>
        <end position="131"/>
    </location>
</feature>
<evidence type="ECO:0000256" key="1">
    <source>
        <dbReference type="SAM" id="MobiDB-lite"/>
    </source>
</evidence>
<reference evidence="2 3" key="1">
    <citation type="journal article" date="2019" name="Int. J. Syst. Evol. Microbiol.">
        <title>The Global Catalogue of Microorganisms (GCM) 10K type strain sequencing project: providing services to taxonomists for standard genome sequencing and annotation.</title>
        <authorList>
            <consortium name="The Broad Institute Genomics Platform"/>
            <consortium name="The Broad Institute Genome Sequencing Center for Infectious Disease"/>
            <person name="Wu L."/>
            <person name="Ma J."/>
        </authorList>
    </citation>
    <scope>NUCLEOTIDE SEQUENCE [LARGE SCALE GENOMIC DNA]</scope>
    <source>
        <strain evidence="2 3">CGMCC 1.12543</strain>
    </source>
</reference>
<feature type="region of interest" description="Disordered" evidence="1">
    <location>
        <begin position="1"/>
        <end position="30"/>
    </location>
</feature>
<gene>
    <name evidence="2" type="ORF">ACFPYI_00240</name>
</gene>
<proteinExistence type="predicted"/>
<evidence type="ECO:0000313" key="2">
    <source>
        <dbReference type="EMBL" id="MFC5969747.1"/>
    </source>
</evidence>